<name>C4V548_9FIRM</name>
<dbReference type="HOGENOM" id="CLU_036587_1_0_9"/>
<evidence type="ECO:0000313" key="2">
    <source>
        <dbReference type="EMBL" id="EEQ48096.1"/>
    </source>
</evidence>
<gene>
    <name evidence="2" type="ORF">HMPREF0908_1642</name>
</gene>
<dbReference type="InterPro" id="IPR001119">
    <property type="entry name" value="SLH_dom"/>
</dbReference>
<dbReference type="AlphaFoldDB" id="C4V548"/>
<keyword evidence="3" id="KW-1185">Reference proteome</keyword>
<protein>
    <recommendedName>
        <fullName evidence="1">SLH domain-containing protein</fullName>
    </recommendedName>
</protein>
<sequence length="468" mass="51954">MDTFTRVFLRMEIDYIHLLKEEFLMKKTLVSALATAIVVGAASTTFAAANPFSDVPRDHWAYDAVSQLAADGVVEGYGDGTYRGDRNITRYEMAQMVAKAMAKGDMSASDRALVDRLAAEFADELNNLGVRVSNLERNADMVKWNGKLRYTYENIRRENLHRDRDNGVVLFRLDPTAEVNDHWHVKARLDATTSLRDDRGTGTNHDKDKVTLKRAYAQGDYTNFQVKLGKMDLLTPEGNYQAPGAIVYDGNFSGAQVSFGKDLKGILQAGRVRDHAATNRLDTPSGTTLNTDFDDTANFYGIAAQYDKNSLAAGLGYYRFNSDDATNDFNLRPNQKTMSIWSGNLGYRFDKNSVLSGAYAHASNILATHKRLNKSYQVTYGYKGANPADKGSWGAYLSYRYLGNASVAPTEDGALLRTKGIEVGANYAVAKNIVLSAKYFKGRSIIPANATYDHKRVSHVFGRVEFLF</sequence>
<dbReference type="PANTHER" id="PTHR43308:SF1">
    <property type="entry name" value="OUTER MEMBRANE PROTEIN ALPHA"/>
    <property type="match status" value="1"/>
</dbReference>
<dbReference type="Gene3D" id="2.40.160.10">
    <property type="entry name" value="Porin"/>
    <property type="match status" value="1"/>
</dbReference>
<dbReference type="PROSITE" id="PS51272">
    <property type="entry name" value="SLH"/>
    <property type="match status" value="1"/>
</dbReference>
<reference evidence="2 3" key="1">
    <citation type="submission" date="2009-04" db="EMBL/GenBank/DDBJ databases">
        <authorList>
            <person name="Qin X."/>
            <person name="Bachman B."/>
            <person name="Battles P."/>
            <person name="Bell A."/>
            <person name="Bess C."/>
            <person name="Bickham C."/>
            <person name="Chaboub L."/>
            <person name="Chen D."/>
            <person name="Coyle M."/>
            <person name="Deiros D.R."/>
            <person name="Dinh H."/>
            <person name="Forbes L."/>
            <person name="Fowler G."/>
            <person name="Francisco L."/>
            <person name="Fu Q."/>
            <person name="Gubbala S."/>
            <person name="Hale W."/>
            <person name="Han Y."/>
            <person name="Hemphill L."/>
            <person name="Highlander S.K."/>
            <person name="Hirani K."/>
            <person name="Hogues M."/>
            <person name="Jackson L."/>
            <person name="Jakkamsetti A."/>
            <person name="Javaid M."/>
            <person name="Jiang H."/>
            <person name="Korchina V."/>
            <person name="Kovar C."/>
            <person name="Lara F."/>
            <person name="Lee S."/>
            <person name="Mata R."/>
            <person name="Mathew T."/>
            <person name="Moen C."/>
            <person name="Morales K."/>
            <person name="Munidasa M."/>
            <person name="Nazareth L."/>
            <person name="Ngo R."/>
            <person name="Nguyen L."/>
            <person name="Okwuonu G."/>
            <person name="Ongeri F."/>
            <person name="Patil S."/>
            <person name="Petrosino J."/>
            <person name="Pham C."/>
            <person name="Pham P."/>
            <person name="Pu L.-L."/>
            <person name="Puazo M."/>
            <person name="Raj R."/>
            <person name="Reid J."/>
            <person name="Rouhana J."/>
            <person name="Saada N."/>
            <person name="Shang Y."/>
            <person name="Simmons D."/>
            <person name="Thornton R."/>
            <person name="Warren J."/>
            <person name="Weissenberger G."/>
            <person name="Zhang J."/>
            <person name="Zhang L."/>
            <person name="Zhou C."/>
            <person name="Zhu D."/>
            <person name="Muzny D."/>
            <person name="Worley K."/>
            <person name="Gibbs R."/>
        </authorList>
    </citation>
    <scope>NUCLEOTIDE SEQUENCE [LARGE SCALE GENOMIC DNA]</scope>
    <source>
        <strain evidence="2 3">ATCC 43531</strain>
    </source>
</reference>
<dbReference type="Pfam" id="PF00395">
    <property type="entry name" value="SLH"/>
    <property type="match status" value="1"/>
</dbReference>
<dbReference type="InterPro" id="IPR023614">
    <property type="entry name" value="Porin_dom_sf"/>
</dbReference>
<dbReference type="eggNOG" id="COG3203">
    <property type="taxonomic scope" value="Bacteria"/>
</dbReference>
<dbReference type="InterPro" id="IPR051465">
    <property type="entry name" value="Cell_Envelope_Struct_Comp"/>
</dbReference>
<feature type="domain" description="SLH" evidence="1">
    <location>
        <begin position="48"/>
        <end position="111"/>
    </location>
</feature>
<accession>C4V548</accession>
<comment type="caution">
    <text evidence="2">The sequence shown here is derived from an EMBL/GenBank/DDBJ whole genome shotgun (WGS) entry which is preliminary data.</text>
</comment>
<dbReference type="Proteomes" id="UP000005309">
    <property type="component" value="Unassembled WGS sequence"/>
</dbReference>
<dbReference type="SUPFAM" id="SSF56935">
    <property type="entry name" value="Porins"/>
    <property type="match status" value="1"/>
</dbReference>
<evidence type="ECO:0000259" key="1">
    <source>
        <dbReference type="PROSITE" id="PS51272"/>
    </source>
</evidence>
<dbReference type="EMBL" id="ACLA01000022">
    <property type="protein sequence ID" value="EEQ48096.1"/>
    <property type="molecule type" value="Genomic_DNA"/>
</dbReference>
<proteinExistence type="predicted"/>
<organism evidence="2 3">
    <name type="scientific">Selenomonas flueggei ATCC 43531</name>
    <dbReference type="NCBI Taxonomy" id="638302"/>
    <lineage>
        <taxon>Bacteria</taxon>
        <taxon>Bacillati</taxon>
        <taxon>Bacillota</taxon>
        <taxon>Negativicutes</taxon>
        <taxon>Selenomonadales</taxon>
        <taxon>Selenomonadaceae</taxon>
        <taxon>Selenomonas</taxon>
    </lineage>
</organism>
<evidence type="ECO:0000313" key="3">
    <source>
        <dbReference type="Proteomes" id="UP000005309"/>
    </source>
</evidence>
<dbReference type="PANTHER" id="PTHR43308">
    <property type="entry name" value="OUTER MEMBRANE PROTEIN ALPHA-RELATED"/>
    <property type="match status" value="1"/>
</dbReference>
<dbReference type="STRING" id="638302.HMPREF0908_1642"/>